<evidence type="ECO:0000256" key="1">
    <source>
        <dbReference type="SAM" id="MobiDB-lite"/>
    </source>
</evidence>
<proteinExistence type="predicted"/>
<evidence type="ECO:0000313" key="2">
    <source>
        <dbReference type="EMBL" id="CAD9773424.1"/>
    </source>
</evidence>
<feature type="region of interest" description="Disordered" evidence="1">
    <location>
        <begin position="53"/>
        <end position="87"/>
    </location>
</feature>
<protein>
    <recommendedName>
        <fullName evidence="3">SAM domain-containing protein</fullName>
    </recommendedName>
</protein>
<dbReference type="SUPFAM" id="SSF47769">
    <property type="entry name" value="SAM/Pointed domain"/>
    <property type="match status" value="1"/>
</dbReference>
<evidence type="ECO:0008006" key="3">
    <source>
        <dbReference type="Google" id="ProtNLM"/>
    </source>
</evidence>
<dbReference type="InterPro" id="IPR013761">
    <property type="entry name" value="SAM/pointed_sf"/>
</dbReference>
<feature type="compositionally biased region" description="Basic and acidic residues" evidence="1">
    <location>
        <begin position="1"/>
        <end position="26"/>
    </location>
</feature>
<organism evidence="2">
    <name type="scientific">Lotharella oceanica</name>
    <dbReference type="NCBI Taxonomy" id="641309"/>
    <lineage>
        <taxon>Eukaryota</taxon>
        <taxon>Sar</taxon>
        <taxon>Rhizaria</taxon>
        <taxon>Cercozoa</taxon>
        <taxon>Chlorarachniophyceae</taxon>
        <taxon>Lotharella</taxon>
    </lineage>
</organism>
<sequence>MARVELHLNVKHNRESTDGKSHVEKPGKRKGAAPKSSAEFLCPIGLKIIGDDAKSGTSTVPEEHEAKIESSTDSETREAKTSSSLPANKKAAAKKAFLNPLSSWESAKLPLEQWFPEDVSNYIKTCGKAACWDGYAKMLLADEVDGTTLLSYGDMKALREDFPHIKRPHARIISMRIRTYLQRNEREDGKQSQ</sequence>
<dbReference type="EMBL" id="HBHP01028160">
    <property type="protein sequence ID" value="CAD9773424.1"/>
    <property type="molecule type" value="Transcribed_RNA"/>
</dbReference>
<feature type="region of interest" description="Disordered" evidence="1">
    <location>
        <begin position="1"/>
        <end position="36"/>
    </location>
</feature>
<dbReference type="AlphaFoldDB" id="A0A7S2TY98"/>
<reference evidence="2" key="1">
    <citation type="submission" date="2021-01" db="EMBL/GenBank/DDBJ databases">
        <authorList>
            <person name="Corre E."/>
            <person name="Pelletier E."/>
            <person name="Niang G."/>
            <person name="Scheremetjew M."/>
            <person name="Finn R."/>
            <person name="Kale V."/>
            <person name="Holt S."/>
            <person name="Cochrane G."/>
            <person name="Meng A."/>
            <person name="Brown T."/>
            <person name="Cohen L."/>
        </authorList>
    </citation>
    <scope>NUCLEOTIDE SEQUENCE</scope>
    <source>
        <strain evidence="2">CCMP622</strain>
    </source>
</reference>
<feature type="compositionally biased region" description="Basic and acidic residues" evidence="1">
    <location>
        <begin position="61"/>
        <end position="80"/>
    </location>
</feature>
<name>A0A7S2TY98_9EUKA</name>
<accession>A0A7S2TY98</accession>
<gene>
    <name evidence="2" type="ORF">LSP00402_LOCUS17416</name>
</gene>